<dbReference type="InterPro" id="IPR010095">
    <property type="entry name" value="Cas12f1-like_TNB"/>
</dbReference>
<evidence type="ECO:0000256" key="1">
    <source>
        <dbReference type="ARBA" id="ARBA00023125"/>
    </source>
</evidence>
<dbReference type="EMBL" id="NAPY01000008">
    <property type="protein sequence ID" value="MUL36143.1"/>
    <property type="molecule type" value="Genomic_DNA"/>
</dbReference>
<sequence length="406" mass="46245">MATTTLTLKLPLLRLNQAKVQEFLRLQELNTDIANQLLTIPKGERTKLTSKDFNHIEIGSAWINQTIRNTNAATKVKQFKVLPLETNNQNWSLHKVGETYSLGFGVLRGIKQRVPLEIHQSKYQEILDGVLNKTVQKGSMKLWRSKKGKWYALLSVSMEVPDADKPQGWIGVDRGQNVLAVASTPSGMPKFWKFAQIRKIRKHYAAKRRRLHKAKKMRVIKRLEQKERRMIKHINHMISKEIVELAVDLKCGIRLEDLSNIRQTTQQKKKQKSDASFNRDYWSYFQLEQFIFFKAQMAGVAVEKVPAAYTTKSCLKCGAINQRDKHNYTCRRCGYRGHADYGASRNIGNWVGLSCPIELQKPLSVMVKGVQSGEVNGTPLSLVSGSNSCMGLVTQEQESPAFNETK</sequence>
<dbReference type="RefSeq" id="WP_235612050.1">
    <property type="nucleotide sequence ID" value="NZ_CAWNSU010000074.1"/>
</dbReference>
<keyword evidence="4" id="KW-1185">Reference proteome</keyword>
<name>A0A6N8FSS2_9CHRO</name>
<dbReference type="NCBIfam" id="NF040570">
    <property type="entry name" value="guided_TnpB"/>
    <property type="match status" value="1"/>
</dbReference>
<dbReference type="Pfam" id="PF07282">
    <property type="entry name" value="Cas12f1-like_TNB"/>
    <property type="match status" value="1"/>
</dbReference>
<evidence type="ECO:0000259" key="2">
    <source>
        <dbReference type="Pfam" id="PF07282"/>
    </source>
</evidence>
<dbReference type="AlphaFoldDB" id="A0A6N8FSS2"/>
<evidence type="ECO:0000313" key="4">
    <source>
        <dbReference type="Proteomes" id="UP000441797"/>
    </source>
</evidence>
<accession>A0A6N8FSS2</accession>
<dbReference type="NCBIfam" id="TIGR01766">
    <property type="entry name" value="IS200/IS605 family accessory protein TnpB-like domain"/>
    <property type="match status" value="1"/>
</dbReference>
<evidence type="ECO:0000313" key="3">
    <source>
        <dbReference type="EMBL" id="MUL36143.1"/>
    </source>
</evidence>
<dbReference type="Proteomes" id="UP000441797">
    <property type="component" value="Unassembled WGS sequence"/>
</dbReference>
<organism evidence="3 4">
    <name type="scientific">Gloeocapsopsis dulcis AAB1 = 1H9</name>
    <dbReference type="NCBI Taxonomy" id="1433147"/>
    <lineage>
        <taxon>Bacteria</taxon>
        <taxon>Bacillati</taxon>
        <taxon>Cyanobacteriota</taxon>
        <taxon>Cyanophyceae</taxon>
        <taxon>Oscillatoriophycideae</taxon>
        <taxon>Chroococcales</taxon>
        <taxon>Chroococcaceae</taxon>
        <taxon>Gloeocapsopsis</taxon>
        <taxon>Gloeocapsopsis dulcis</taxon>
    </lineage>
</organism>
<feature type="domain" description="Cas12f1-like TNB" evidence="2">
    <location>
        <begin position="284"/>
        <end position="347"/>
    </location>
</feature>
<reference evidence="3 4" key="1">
    <citation type="journal article" date="2019" name="Front. Microbiol.">
        <title>Genomic Features for Desiccation Tolerance and Sugar Biosynthesis in the Extremophile Gloeocapsopsis sp. UTEX B3054.</title>
        <authorList>
            <person name="Urrejola C."/>
            <person name="Alcorta J."/>
            <person name="Salas L."/>
            <person name="Vasquez M."/>
            <person name="Polz M.F."/>
            <person name="Vicuna R."/>
            <person name="Diez B."/>
        </authorList>
    </citation>
    <scope>NUCLEOTIDE SEQUENCE [LARGE SCALE GENOMIC DNA]</scope>
    <source>
        <strain evidence="3 4">1H9</strain>
    </source>
</reference>
<protein>
    <submittedName>
        <fullName evidence="3">Transposase</fullName>
    </submittedName>
</protein>
<dbReference type="GO" id="GO:0003677">
    <property type="term" value="F:DNA binding"/>
    <property type="evidence" value="ECO:0007669"/>
    <property type="project" value="UniProtKB-KW"/>
</dbReference>
<proteinExistence type="predicted"/>
<gene>
    <name evidence="3" type="ORF">BWI75_07225</name>
</gene>
<comment type="caution">
    <text evidence="3">The sequence shown here is derived from an EMBL/GenBank/DDBJ whole genome shotgun (WGS) entry which is preliminary data.</text>
</comment>
<keyword evidence="1" id="KW-0238">DNA-binding</keyword>